<dbReference type="InterPro" id="IPR023397">
    <property type="entry name" value="SAM-dep_MeTrfase_MraW_recog"/>
</dbReference>
<dbReference type="InterPro" id="IPR029063">
    <property type="entry name" value="SAM-dependent_MTases_sf"/>
</dbReference>
<keyword evidence="3" id="KW-0808">Transferase</keyword>
<reference evidence="5" key="1">
    <citation type="submission" date="2015-09" db="EMBL/GenBank/DDBJ databases">
        <title>Scylla olivacea transcriptome.</title>
        <authorList>
            <person name="Ikhwanuddin M."/>
        </authorList>
    </citation>
    <scope>NUCLEOTIDE SEQUENCE</scope>
</reference>
<dbReference type="InterPro" id="IPR002903">
    <property type="entry name" value="RsmH"/>
</dbReference>
<organism evidence="5">
    <name type="scientific">Scylla olivacea</name>
    <name type="common">Orange mud crab</name>
    <name type="synonym">Cancer olivacea</name>
    <dbReference type="NCBI Taxonomy" id="85551"/>
    <lineage>
        <taxon>Eukaryota</taxon>
        <taxon>Metazoa</taxon>
        <taxon>Ecdysozoa</taxon>
        <taxon>Arthropoda</taxon>
        <taxon>Crustacea</taxon>
        <taxon>Multicrustacea</taxon>
        <taxon>Malacostraca</taxon>
        <taxon>Eumalacostraca</taxon>
        <taxon>Eucarida</taxon>
        <taxon>Decapoda</taxon>
        <taxon>Pleocyemata</taxon>
        <taxon>Brachyura</taxon>
        <taxon>Eubrachyura</taxon>
        <taxon>Portunoidea</taxon>
        <taxon>Portunidae</taxon>
        <taxon>Portuninae</taxon>
        <taxon>Scylla</taxon>
    </lineage>
</organism>
<evidence type="ECO:0000256" key="4">
    <source>
        <dbReference type="ARBA" id="ARBA00022691"/>
    </source>
</evidence>
<dbReference type="GO" id="GO:0071424">
    <property type="term" value="F:rRNA (cytosine-N4-)-methyltransferase activity"/>
    <property type="evidence" value="ECO:0007669"/>
    <property type="project" value="TreeGrafter"/>
</dbReference>
<evidence type="ECO:0000256" key="2">
    <source>
        <dbReference type="ARBA" id="ARBA00022603"/>
    </source>
</evidence>
<protein>
    <submittedName>
        <fullName evidence="5">Uncharacterized protein</fullName>
    </submittedName>
</protein>
<comment type="similarity">
    <text evidence="1">Belongs to the methyltransferase superfamily. RsmH family.</text>
</comment>
<dbReference type="GO" id="GO:0070475">
    <property type="term" value="P:rRNA base methylation"/>
    <property type="evidence" value="ECO:0007669"/>
    <property type="project" value="TreeGrafter"/>
</dbReference>
<dbReference type="Gene3D" id="3.40.50.150">
    <property type="entry name" value="Vaccinia Virus protein VP39"/>
    <property type="match status" value="1"/>
</dbReference>
<evidence type="ECO:0000256" key="3">
    <source>
        <dbReference type="ARBA" id="ARBA00022679"/>
    </source>
</evidence>
<proteinExistence type="inferred from homology"/>
<sequence length="235" mass="26347">MDLGVSSMQFGTAERGFMLSQDGPLDMRMDGGRQPEQITAADVLAHIDEGSLYKVLKFYGEEKNARLLSRALVESRYMFQHLDTTQGLANMVSSLLEGTTRTDKLGRHAHPATKTFQALRILVNNELNELDYAMRLAHYYLRPKGVLVAISFHSLEDTIIKRHLQGVDLDHTPATIGLGLAKHRTALSTYTKDEMERITTKAWKQLTKHVVLPSEEEVASNPRARSAKLRSALCL</sequence>
<dbReference type="Gene3D" id="1.10.150.170">
    <property type="entry name" value="Putative methyltransferase TM0872, insert domain"/>
    <property type="match status" value="1"/>
</dbReference>
<dbReference type="PANTHER" id="PTHR11265:SF0">
    <property type="entry name" value="12S RRNA N4-METHYLCYTIDINE METHYLTRANSFERASE"/>
    <property type="match status" value="1"/>
</dbReference>
<dbReference type="NCBIfam" id="TIGR00006">
    <property type="entry name" value="16S rRNA (cytosine(1402)-N(4))-methyltransferase RsmH"/>
    <property type="match status" value="1"/>
</dbReference>
<dbReference type="SUPFAM" id="SSF81799">
    <property type="entry name" value="Putative methyltransferase TM0872, insert domain"/>
    <property type="match status" value="1"/>
</dbReference>
<keyword evidence="4" id="KW-0949">S-adenosyl-L-methionine</keyword>
<dbReference type="PANTHER" id="PTHR11265">
    <property type="entry name" value="S-ADENOSYL-METHYLTRANSFERASE MRAW"/>
    <property type="match status" value="1"/>
</dbReference>
<dbReference type="Pfam" id="PF01795">
    <property type="entry name" value="Methyltransf_5"/>
    <property type="match status" value="1"/>
</dbReference>
<dbReference type="AlphaFoldDB" id="A0A0P4VQD9"/>
<accession>A0A0P4VQD9</accession>
<name>A0A0P4VQD9_SCYOL</name>
<keyword evidence="2" id="KW-0489">Methyltransferase</keyword>
<dbReference type="SUPFAM" id="SSF53335">
    <property type="entry name" value="S-adenosyl-L-methionine-dependent methyltransferases"/>
    <property type="match status" value="1"/>
</dbReference>
<evidence type="ECO:0000256" key="1">
    <source>
        <dbReference type="ARBA" id="ARBA00010396"/>
    </source>
</evidence>
<evidence type="ECO:0000313" key="5">
    <source>
        <dbReference type="EMBL" id="JAI57538.1"/>
    </source>
</evidence>
<dbReference type="EMBL" id="GDRN01106659">
    <property type="protein sequence ID" value="JAI57538.1"/>
    <property type="molecule type" value="Transcribed_RNA"/>
</dbReference>